<keyword evidence="2" id="KW-1185">Reference proteome</keyword>
<protein>
    <submittedName>
        <fullName evidence="1">Uncharacterized protein</fullName>
    </submittedName>
</protein>
<accession>A0AAV4QDS4</accession>
<reference evidence="1 2" key="1">
    <citation type="submission" date="2021-06" db="EMBL/GenBank/DDBJ databases">
        <title>Caerostris extrusa draft genome.</title>
        <authorList>
            <person name="Kono N."/>
            <person name="Arakawa K."/>
        </authorList>
    </citation>
    <scope>NUCLEOTIDE SEQUENCE [LARGE SCALE GENOMIC DNA]</scope>
</reference>
<proteinExistence type="predicted"/>
<dbReference type="AlphaFoldDB" id="A0AAV4QDS4"/>
<dbReference type="Proteomes" id="UP001054945">
    <property type="component" value="Unassembled WGS sequence"/>
</dbReference>
<evidence type="ECO:0000313" key="2">
    <source>
        <dbReference type="Proteomes" id="UP001054945"/>
    </source>
</evidence>
<gene>
    <name evidence="1" type="ORF">CEXT_282761</name>
</gene>
<evidence type="ECO:0000313" key="1">
    <source>
        <dbReference type="EMBL" id="GIY07270.1"/>
    </source>
</evidence>
<name>A0AAV4QDS4_CAEEX</name>
<comment type="caution">
    <text evidence="1">The sequence shown here is derived from an EMBL/GenBank/DDBJ whole genome shotgun (WGS) entry which is preliminary data.</text>
</comment>
<sequence>MSPEAGVTNSCDTSTRKLRHVNLTAHDDRFIEQTLPGKISVHQSIELYGSLSNIQCAQKVSCKSFWNKWNKHFIDSFAPPHAKSSLN</sequence>
<dbReference type="EMBL" id="BPLR01006080">
    <property type="protein sequence ID" value="GIY07270.1"/>
    <property type="molecule type" value="Genomic_DNA"/>
</dbReference>
<organism evidence="1 2">
    <name type="scientific">Caerostris extrusa</name>
    <name type="common">Bark spider</name>
    <name type="synonym">Caerostris bankana</name>
    <dbReference type="NCBI Taxonomy" id="172846"/>
    <lineage>
        <taxon>Eukaryota</taxon>
        <taxon>Metazoa</taxon>
        <taxon>Ecdysozoa</taxon>
        <taxon>Arthropoda</taxon>
        <taxon>Chelicerata</taxon>
        <taxon>Arachnida</taxon>
        <taxon>Araneae</taxon>
        <taxon>Araneomorphae</taxon>
        <taxon>Entelegynae</taxon>
        <taxon>Araneoidea</taxon>
        <taxon>Araneidae</taxon>
        <taxon>Caerostris</taxon>
    </lineage>
</organism>